<keyword evidence="2" id="KW-0812">Transmembrane</keyword>
<keyword evidence="5" id="KW-1185">Reference proteome</keyword>
<feature type="region of interest" description="Disordered" evidence="1">
    <location>
        <begin position="59"/>
        <end position="110"/>
    </location>
</feature>
<keyword evidence="2" id="KW-0472">Membrane</keyword>
<sequence length="340" mass="37929">MEGDTEFEWEVLVNSDSEAVNSPKSVDDSKGFEEIGADSESMIRLDYFSLENDNMYTKSAVDTSDGSSVESGNPSWIDPGSDYRYQGRNSGELWLDSGSDRSEERKSEEVGAVKELGISDCAKTEVEFEGISEVGAKKCKEEKFEPFDDKFTSMEEKSELDFEDNMKSQLNFEGFDETQRKWSNSDGDAVVSGDAGKKNESSAISDELDGENVSEEGNSSVVAVGENQQQGGNEEKRKVVWWKVPFEVLKFCVFRVSPVWSISMATAVMGLVILGRRLYKMKHKSRTLRLKVAVDDKKVSQVMSRAARLNEAFSVVRRVPIVRPLLPAAGLNPWPVMSLR</sequence>
<comment type="caution">
    <text evidence="4">The sequence shown here is derived from an EMBL/GenBank/DDBJ whole genome shotgun (WGS) entry which is preliminary data.</text>
</comment>
<feature type="domain" description="DUF6821" evidence="3">
    <location>
        <begin position="211"/>
        <end position="324"/>
    </location>
</feature>
<evidence type="ECO:0000256" key="2">
    <source>
        <dbReference type="SAM" id="Phobius"/>
    </source>
</evidence>
<feature type="compositionally biased region" description="Basic and acidic residues" evidence="1">
    <location>
        <begin position="98"/>
        <end position="110"/>
    </location>
</feature>
<dbReference type="EMBL" id="JAIWQS010000007">
    <property type="protein sequence ID" value="KAJ8759575.1"/>
    <property type="molecule type" value="Genomic_DNA"/>
</dbReference>
<feature type="compositionally biased region" description="Polar residues" evidence="1">
    <location>
        <begin position="59"/>
        <end position="74"/>
    </location>
</feature>
<proteinExistence type="predicted"/>
<feature type="region of interest" description="Disordered" evidence="1">
    <location>
        <begin position="177"/>
        <end position="218"/>
    </location>
</feature>
<dbReference type="AlphaFoldDB" id="A0AAV8SZU3"/>
<evidence type="ECO:0000313" key="4">
    <source>
        <dbReference type="EMBL" id="KAJ8759575.1"/>
    </source>
</evidence>
<name>A0AAV8SZU3_9ROSI</name>
<dbReference type="PANTHER" id="PTHR33646:SF6">
    <property type="entry name" value="TRANSMEMBRANE PROTEIN"/>
    <property type="match status" value="1"/>
</dbReference>
<keyword evidence="2" id="KW-1133">Transmembrane helix</keyword>
<reference evidence="4 5" key="1">
    <citation type="submission" date="2021-09" db="EMBL/GenBank/DDBJ databases">
        <title>Genomic insights and catalytic innovation underlie evolution of tropane alkaloids biosynthesis.</title>
        <authorList>
            <person name="Wang Y.-J."/>
            <person name="Tian T."/>
            <person name="Huang J.-P."/>
            <person name="Huang S.-X."/>
        </authorList>
    </citation>
    <scope>NUCLEOTIDE SEQUENCE [LARGE SCALE GENOMIC DNA]</scope>
    <source>
        <strain evidence="4">KIB-2018</strain>
        <tissue evidence="4">Leaf</tissue>
    </source>
</reference>
<protein>
    <recommendedName>
        <fullName evidence="3">DUF6821 domain-containing protein</fullName>
    </recommendedName>
</protein>
<dbReference type="PANTHER" id="PTHR33646">
    <property type="entry name" value="GB|AAF00631.1"/>
    <property type="match status" value="1"/>
</dbReference>
<feature type="transmembrane region" description="Helical" evidence="2">
    <location>
        <begin position="259"/>
        <end position="279"/>
    </location>
</feature>
<accession>A0AAV8SZU3</accession>
<evidence type="ECO:0000256" key="1">
    <source>
        <dbReference type="SAM" id="MobiDB-lite"/>
    </source>
</evidence>
<organism evidence="4 5">
    <name type="scientific">Erythroxylum novogranatense</name>
    <dbReference type="NCBI Taxonomy" id="1862640"/>
    <lineage>
        <taxon>Eukaryota</taxon>
        <taxon>Viridiplantae</taxon>
        <taxon>Streptophyta</taxon>
        <taxon>Embryophyta</taxon>
        <taxon>Tracheophyta</taxon>
        <taxon>Spermatophyta</taxon>
        <taxon>Magnoliopsida</taxon>
        <taxon>eudicotyledons</taxon>
        <taxon>Gunneridae</taxon>
        <taxon>Pentapetalae</taxon>
        <taxon>rosids</taxon>
        <taxon>fabids</taxon>
        <taxon>Malpighiales</taxon>
        <taxon>Erythroxylaceae</taxon>
        <taxon>Erythroxylum</taxon>
    </lineage>
</organism>
<dbReference type="Pfam" id="PF20705">
    <property type="entry name" value="DUF6821"/>
    <property type="match status" value="1"/>
</dbReference>
<dbReference type="InterPro" id="IPR045883">
    <property type="entry name" value="At4g13530-like"/>
</dbReference>
<evidence type="ECO:0000313" key="5">
    <source>
        <dbReference type="Proteomes" id="UP001159364"/>
    </source>
</evidence>
<dbReference type="Proteomes" id="UP001159364">
    <property type="component" value="Linkage Group LG07"/>
</dbReference>
<evidence type="ECO:0000259" key="3">
    <source>
        <dbReference type="Pfam" id="PF20705"/>
    </source>
</evidence>
<gene>
    <name evidence="4" type="ORF">K2173_007204</name>
</gene>
<dbReference type="InterPro" id="IPR049224">
    <property type="entry name" value="DUF6821"/>
</dbReference>